<feature type="transmembrane region" description="Helical" evidence="11">
    <location>
        <begin position="267"/>
        <end position="290"/>
    </location>
</feature>
<dbReference type="Gene3D" id="6.10.140.1330">
    <property type="match status" value="1"/>
</dbReference>
<keyword evidence="2" id="KW-0813">Transport</keyword>
<keyword evidence="5 11" id="KW-1133">Transmembrane helix</keyword>
<gene>
    <name evidence="13" type="ORF">G127AT_12810</name>
</gene>
<proteinExistence type="predicted"/>
<evidence type="ECO:0000256" key="6">
    <source>
        <dbReference type="ARBA" id="ARBA00023053"/>
    </source>
</evidence>
<sequence>MEPLALLLVGVVGVLVVAAATVAGNRLQVAAPLLLVVVGALISLVPAVPEFVLDPEWILAGILPPLLYSTAVSMPAMEFRRDFRTIGGLSVLLVVVSSLVLGLLFDWLIPGVGLATGIALGAIVSPTDAVATQIAKRLGVSPRAITVLEGESLLNDATALVLLRTAIAAAAAAVSFWEVIGQFVYAVAIAVAIGLVVGWLNLVVRHRVRDAAVNTAISFTVPFLAAIPAEELGASGLVAAVTAGLVTGNGAARYLRPEHRISDAQNWRLVELLLEGAVFLVMGLEIQALIDDVREDHSGVGFAALLALFALAGVLLVRAAYVAPLVWGLSRRSKRAAGERERLELAEERIDRFEAALEEGSLPKGGERRASKRDMSRIRARIRRMSADLDYLEAAPLGWREGTIVVWAGMRGAVTLAAAQTLPTDTPSRSLMVLVAFFVAAASLLLQGGTLPWLARRLGLTGGGIDVGERARLSAELGAAAREKLDEFSVDIRAKLAAAGGPKLSPESEEADGEAAEHETAGHETGEGKMPAAPAARRSPSDDEATRQAMQRVREARLAVLEAQREALHRARRTGVYGSETLTWALNWLDAEQISIELRTEGADESGAAPA</sequence>
<organism evidence="13 14">
    <name type="scientific">Agromyces archimandritae</name>
    <dbReference type="NCBI Taxonomy" id="2781962"/>
    <lineage>
        <taxon>Bacteria</taxon>
        <taxon>Bacillati</taxon>
        <taxon>Actinomycetota</taxon>
        <taxon>Actinomycetes</taxon>
        <taxon>Micrococcales</taxon>
        <taxon>Microbacteriaceae</taxon>
        <taxon>Agromyces</taxon>
    </lineage>
</organism>
<feature type="transmembrane region" description="Helical" evidence="11">
    <location>
        <begin position="183"/>
        <end position="204"/>
    </location>
</feature>
<evidence type="ECO:0000256" key="11">
    <source>
        <dbReference type="SAM" id="Phobius"/>
    </source>
</evidence>
<evidence type="ECO:0000256" key="5">
    <source>
        <dbReference type="ARBA" id="ARBA00022989"/>
    </source>
</evidence>
<dbReference type="GO" id="GO:0005886">
    <property type="term" value="C:plasma membrane"/>
    <property type="evidence" value="ECO:0007669"/>
    <property type="project" value="UniProtKB-SubCell"/>
</dbReference>
<evidence type="ECO:0000256" key="1">
    <source>
        <dbReference type="ARBA" id="ARBA00004651"/>
    </source>
</evidence>
<reference evidence="13" key="1">
    <citation type="submission" date="2021-03" db="EMBL/GenBank/DDBJ databases">
        <title>Agromyces archimandritus sp. nov., isolated from the cockroach Archimandrita tessellata.</title>
        <authorList>
            <person name="Guzman J."/>
            <person name="Ortuzar M."/>
            <person name="Poehlein A."/>
            <person name="Daniel R."/>
            <person name="Trujillo M."/>
            <person name="Vilcinskas A."/>
        </authorList>
    </citation>
    <scope>NUCLEOTIDE SEQUENCE</scope>
    <source>
        <strain evidence="13">G127AT</strain>
    </source>
</reference>
<dbReference type="GO" id="GO:0051453">
    <property type="term" value="P:regulation of intracellular pH"/>
    <property type="evidence" value="ECO:0007669"/>
    <property type="project" value="TreeGrafter"/>
</dbReference>
<evidence type="ECO:0000259" key="12">
    <source>
        <dbReference type="Pfam" id="PF00999"/>
    </source>
</evidence>
<evidence type="ECO:0000313" key="13">
    <source>
        <dbReference type="EMBL" id="QTX04161.1"/>
    </source>
</evidence>
<protein>
    <submittedName>
        <fullName evidence="13">Sodium:proton antiporter</fullName>
    </submittedName>
</protein>
<dbReference type="InterPro" id="IPR018422">
    <property type="entry name" value="Cation/H_exchanger_CPA1"/>
</dbReference>
<keyword evidence="6" id="KW-0915">Sodium</keyword>
<dbReference type="PANTHER" id="PTHR10110:SF86">
    <property type="entry name" value="SODIUM_HYDROGEN EXCHANGER 7"/>
    <property type="match status" value="1"/>
</dbReference>
<dbReference type="GO" id="GO:0015385">
    <property type="term" value="F:sodium:proton antiporter activity"/>
    <property type="evidence" value="ECO:0007669"/>
    <property type="project" value="InterPro"/>
</dbReference>
<evidence type="ECO:0000256" key="7">
    <source>
        <dbReference type="ARBA" id="ARBA00023065"/>
    </source>
</evidence>
<evidence type="ECO:0000256" key="2">
    <source>
        <dbReference type="ARBA" id="ARBA00022448"/>
    </source>
</evidence>
<dbReference type="EMBL" id="CP071696">
    <property type="protein sequence ID" value="QTX04161.1"/>
    <property type="molecule type" value="Genomic_DNA"/>
</dbReference>
<name>A0A975IPM4_9MICO</name>
<keyword evidence="8 11" id="KW-0472">Membrane</keyword>
<keyword evidence="4 11" id="KW-0812">Transmembrane</keyword>
<feature type="transmembrane region" description="Helical" evidence="11">
    <location>
        <begin position="29"/>
        <end position="48"/>
    </location>
</feature>
<evidence type="ECO:0000313" key="14">
    <source>
        <dbReference type="Proteomes" id="UP000671914"/>
    </source>
</evidence>
<evidence type="ECO:0000256" key="9">
    <source>
        <dbReference type="ARBA" id="ARBA00023201"/>
    </source>
</evidence>
<dbReference type="PANTHER" id="PTHR10110">
    <property type="entry name" value="SODIUM/HYDROGEN EXCHANGER"/>
    <property type="match status" value="1"/>
</dbReference>
<keyword evidence="7" id="KW-0406">Ion transport</keyword>
<evidence type="ECO:0000256" key="10">
    <source>
        <dbReference type="SAM" id="MobiDB-lite"/>
    </source>
</evidence>
<evidence type="ECO:0000256" key="3">
    <source>
        <dbReference type="ARBA" id="ARBA00022475"/>
    </source>
</evidence>
<feature type="compositionally biased region" description="Basic and acidic residues" evidence="10">
    <location>
        <begin position="515"/>
        <end position="527"/>
    </location>
</feature>
<feature type="transmembrane region" description="Helical" evidence="11">
    <location>
        <begin position="211"/>
        <end position="229"/>
    </location>
</feature>
<dbReference type="GO" id="GO:0015386">
    <property type="term" value="F:potassium:proton antiporter activity"/>
    <property type="evidence" value="ECO:0007669"/>
    <property type="project" value="TreeGrafter"/>
</dbReference>
<dbReference type="InterPro" id="IPR006153">
    <property type="entry name" value="Cation/H_exchanger_TM"/>
</dbReference>
<feature type="domain" description="Cation/H+ exchanger transmembrane" evidence="12">
    <location>
        <begin position="396"/>
        <end position="456"/>
    </location>
</feature>
<feature type="domain" description="Cation/H+ exchanger transmembrane" evidence="12">
    <location>
        <begin position="16"/>
        <end position="335"/>
    </location>
</feature>
<evidence type="ECO:0000256" key="4">
    <source>
        <dbReference type="ARBA" id="ARBA00022692"/>
    </source>
</evidence>
<keyword evidence="14" id="KW-1185">Reference proteome</keyword>
<keyword evidence="9" id="KW-0739">Sodium transport</keyword>
<dbReference type="KEGG" id="aarc:G127AT_12810"/>
<feature type="region of interest" description="Disordered" evidence="10">
    <location>
        <begin position="499"/>
        <end position="549"/>
    </location>
</feature>
<dbReference type="GO" id="GO:0098719">
    <property type="term" value="P:sodium ion import across plasma membrane"/>
    <property type="evidence" value="ECO:0007669"/>
    <property type="project" value="TreeGrafter"/>
</dbReference>
<evidence type="ECO:0000256" key="8">
    <source>
        <dbReference type="ARBA" id="ARBA00023136"/>
    </source>
</evidence>
<comment type="subcellular location">
    <subcellularLocation>
        <location evidence="1">Cell membrane</location>
        <topology evidence="1">Multi-pass membrane protein</topology>
    </subcellularLocation>
</comment>
<dbReference type="Pfam" id="PF00999">
    <property type="entry name" value="Na_H_Exchanger"/>
    <property type="match status" value="2"/>
</dbReference>
<accession>A0A975IPM4</accession>
<keyword evidence="3" id="KW-1003">Cell membrane</keyword>
<feature type="transmembrane region" description="Helical" evidence="11">
    <location>
        <begin position="86"/>
        <end position="105"/>
    </location>
</feature>
<feature type="compositionally biased region" description="Basic and acidic residues" evidence="10">
    <location>
        <begin position="539"/>
        <end position="549"/>
    </location>
</feature>
<dbReference type="RefSeq" id="WP_210897482.1">
    <property type="nucleotide sequence ID" value="NZ_CP071696.1"/>
</dbReference>
<feature type="transmembrane region" description="Helical" evidence="11">
    <location>
        <begin position="302"/>
        <end position="327"/>
    </location>
</feature>
<feature type="transmembrane region" description="Helical" evidence="11">
    <location>
        <begin position="431"/>
        <end position="455"/>
    </location>
</feature>
<dbReference type="AlphaFoldDB" id="A0A975IPM4"/>
<feature type="transmembrane region" description="Helical" evidence="11">
    <location>
        <begin position="235"/>
        <end position="255"/>
    </location>
</feature>
<dbReference type="Proteomes" id="UP000671914">
    <property type="component" value="Chromosome"/>
</dbReference>